<dbReference type="AlphaFoldDB" id="A0A7I9VIH6"/>
<proteinExistence type="predicted"/>
<organism evidence="1 2">
    <name type="scientific">Anaeromyxobacter diazotrophicus</name>
    <dbReference type="NCBI Taxonomy" id="2590199"/>
    <lineage>
        <taxon>Bacteria</taxon>
        <taxon>Pseudomonadati</taxon>
        <taxon>Myxococcota</taxon>
        <taxon>Myxococcia</taxon>
        <taxon>Myxococcales</taxon>
        <taxon>Cystobacterineae</taxon>
        <taxon>Anaeromyxobacteraceae</taxon>
        <taxon>Anaeromyxobacter</taxon>
    </lineage>
</organism>
<evidence type="ECO:0000313" key="2">
    <source>
        <dbReference type="Proteomes" id="UP000503640"/>
    </source>
</evidence>
<protein>
    <submittedName>
        <fullName evidence="1">Uncharacterized protein</fullName>
    </submittedName>
</protein>
<dbReference type="EMBL" id="BJTG01000002">
    <property type="protein sequence ID" value="GEJ56059.1"/>
    <property type="molecule type" value="Genomic_DNA"/>
</dbReference>
<comment type="caution">
    <text evidence="1">The sequence shown here is derived from an EMBL/GenBank/DDBJ whole genome shotgun (WGS) entry which is preliminary data.</text>
</comment>
<evidence type="ECO:0000313" key="1">
    <source>
        <dbReference type="EMBL" id="GEJ56059.1"/>
    </source>
</evidence>
<keyword evidence="2" id="KW-1185">Reference proteome</keyword>
<sequence>MSSALLLAVVTLAAVPRPLSVLEQVAEAIDDAAVAQDWARVVALEERGGQALGAKALVTTSHAHAAATNALAEAKAATERRDALATRRAANRLAAAVVEFYDPLHPTVPTSVMRLDVLLRQLDLASEAGEANGARAALKATTSIWKTLRANAPVHGKTAAATFEHDLGAVRRALDAGDLQATAQAAVMALEGVDGLEKLFGAGTAR</sequence>
<name>A0A7I9VIH6_9BACT</name>
<reference evidence="2" key="1">
    <citation type="journal article" date="2020" name="Appl. Environ. Microbiol.">
        <title>Diazotrophic Anaeromyxobacter Isolates from Soils.</title>
        <authorList>
            <person name="Masuda Y."/>
            <person name="Yamanaka H."/>
            <person name="Xu Z.X."/>
            <person name="Shiratori Y."/>
            <person name="Aono T."/>
            <person name="Amachi S."/>
            <person name="Senoo K."/>
            <person name="Itoh H."/>
        </authorList>
    </citation>
    <scope>NUCLEOTIDE SEQUENCE [LARGE SCALE GENOMIC DNA]</scope>
    <source>
        <strain evidence="2">R267</strain>
    </source>
</reference>
<accession>A0A7I9VIH6</accession>
<dbReference type="Proteomes" id="UP000503640">
    <property type="component" value="Unassembled WGS sequence"/>
</dbReference>
<gene>
    <name evidence="1" type="ORF">AMYX_08000</name>
</gene>